<name>A0A3S0JXZ2_9BACI</name>
<organism evidence="1 2">
    <name type="scientific">Lysinibacillus telephonicus</name>
    <dbReference type="NCBI Taxonomy" id="1714840"/>
    <lineage>
        <taxon>Bacteria</taxon>
        <taxon>Bacillati</taxon>
        <taxon>Bacillota</taxon>
        <taxon>Bacilli</taxon>
        <taxon>Bacillales</taxon>
        <taxon>Bacillaceae</taxon>
        <taxon>Lysinibacillus</taxon>
    </lineage>
</organism>
<dbReference type="Proteomes" id="UP000276349">
    <property type="component" value="Unassembled WGS sequence"/>
</dbReference>
<dbReference type="SUPFAM" id="SSF53474">
    <property type="entry name" value="alpha/beta-Hydrolases"/>
    <property type="match status" value="1"/>
</dbReference>
<evidence type="ECO:0000313" key="1">
    <source>
        <dbReference type="EMBL" id="RTQ94280.1"/>
    </source>
</evidence>
<dbReference type="EMBL" id="RXNR01000012">
    <property type="protein sequence ID" value="RTQ94280.1"/>
    <property type="molecule type" value="Genomic_DNA"/>
</dbReference>
<dbReference type="InterPro" id="IPR022605">
    <property type="entry name" value="DUF2920"/>
</dbReference>
<dbReference type="OrthoDB" id="2448563at2"/>
<dbReference type="AlphaFoldDB" id="A0A3S0JXZ2"/>
<accession>A0A3S0JXZ2</accession>
<keyword evidence="2" id="KW-1185">Reference proteome</keyword>
<sequence length="361" mass="41969">MALLNSIKIPAHYNLYNGKNNRELRIDYAIPESGTNEETGIFIFVPGFGGHIDSKVYKKMRDVFADKYNCVTLQCDYFGSKFMQEAEEFTLKGDFSMIRHLFTNNELNHIQLHPEDILNVVSKKYTSIPVIANLNETIDEFADLSFMQVIDIVTAIEAIKILLRENNLLYHERKVIGYGQSHGAYLLHFANRLAPHLFSLVIDNSSWIYPKYIIQNRKIASKINNCEFIMEFDYFAKKFIKDTEPISLFSMYNNFENGSYIYSCIGTTDSLVDVEKKGKIFEKLSNVEFEIIDESKVDRKVFYSTNHGLDADFLKLIDYVFSKNINHLNQNIHQQKYIVKLINLELNVDYSYGLPFFSLIF</sequence>
<reference evidence="1 2" key="1">
    <citation type="submission" date="2018-12" db="EMBL/GenBank/DDBJ databases">
        <authorList>
            <person name="Yu L."/>
        </authorList>
    </citation>
    <scope>NUCLEOTIDE SEQUENCE [LARGE SCALE GENOMIC DNA]</scope>
    <source>
        <strain evidence="1 2">S5H2222</strain>
    </source>
</reference>
<comment type="caution">
    <text evidence="1">The sequence shown here is derived from an EMBL/GenBank/DDBJ whole genome shotgun (WGS) entry which is preliminary data.</text>
</comment>
<protein>
    <submittedName>
        <fullName evidence="1">DUF2920 family protein</fullName>
    </submittedName>
</protein>
<evidence type="ECO:0000313" key="2">
    <source>
        <dbReference type="Proteomes" id="UP000276349"/>
    </source>
</evidence>
<dbReference type="InterPro" id="IPR029058">
    <property type="entry name" value="AB_hydrolase_fold"/>
</dbReference>
<gene>
    <name evidence="1" type="ORF">EKG35_05850</name>
</gene>
<proteinExistence type="predicted"/>
<dbReference type="Gene3D" id="3.40.50.1820">
    <property type="entry name" value="alpha/beta hydrolase"/>
    <property type="match status" value="1"/>
</dbReference>
<dbReference type="Pfam" id="PF11144">
    <property type="entry name" value="DUF2920"/>
    <property type="match status" value="1"/>
</dbReference>